<dbReference type="Proteomes" id="UP001732700">
    <property type="component" value="Chromosome 3C"/>
</dbReference>
<reference evidence="1" key="1">
    <citation type="submission" date="2021-05" db="EMBL/GenBank/DDBJ databases">
        <authorList>
            <person name="Scholz U."/>
            <person name="Mascher M."/>
            <person name="Fiebig A."/>
        </authorList>
    </citation>
    <scope>NUCLEOTIDE SEQUENCE [LARGE SCALE GENOMIC DNA]</scope>
</reference>
<evidence type="ECO:0000313" key="2">
    <source>
        <dbReference type="Proteomes" id="UP001732700"/>
    </source>
</evidence>
<evidence type="ECO:0000313" key="1">
    <source>
        <dbReference type="EnsemblPlants" id="AVESA.00010b.r2.3CG0457710.1.CDS.1"/>
    </source>
</evidence>
<sequence>MEAATLLLQLIILTATTASSAHPQQGHGGSSCIPAERAALLSFKQGIMVDPLNLLGSWRGGGCCRWSGVSCSNRTGHVTRLDLRNTLYWQDQSELYMDNPHGMQGQVSTSLLALGHLKYLDLSGNNLGGAGVPMPSFLGSLSHLVYLNISCSNFDGRVPPQFGNLSQLLYLDISNIYPYSGQVFSTDISWLGRLASLMHLDMSGINLTSVADWAHEVNRLPNLRALRLQGCQLTRSTPALVHSNLTLLEDLDLSDNVFYAPLAPNWFWDVTSLKTLSLEFSQLYGPIPDELGNMTALQVLDLQDNENIAGMIPPTLKNLCHLEQLIFTSVNLGGDITEQMDRLPRCSWEKLKQLGFVGTNMTGNLPVWLGNLTSLEGLGVSDNQISGHVPLGLGALSNLSVLYLGSSNLSGVITQDHLANLVSLKIMDLSFSSLEIVLDSAWTPPFRLSTVKLTSCQVGPQFPVLLKQQKGIYQIDISNTGIADTIPDWFWDSISHASSVDISHNQIYGNLPTKIEALTWQELHFNSNQLNGSIPELLTNVTKLDISRNLLSGPLPSNFQAAELVAIVLFNNYISGVVPTSICRLVNLAILDLSDNLLSGELPQPYYSVLAIHTLLLANNSLSGEFPSLLRSCTAITFLDLANNNMHGNLPAWIGDLSSLVIFRLRSNMFSGHIPSEITKLEELQYLDLAFNNISGMIPYSLANLTAMTSMNLDPGKKGLNGPFVQSAKRFGEVMDFEWYGDSLYVEIKGRELPYSTQLQYLVSIDLSSNNLAGKIPEEIGSLIGLINLNLSSNRLTGNIPYQIGMLQLLESLDISGNKISGVIPQSLSNLTSLSYLNLSYNNLSGKIPSGHQLDTLNTDDPATMYIGNTGLCGYPLPKNCSDSEKPHTNPIRQDNNSTIHGLHLGVIVGFVVGLWLVFCAFLFKKRWRIAYFRFIDSTYDKAYVFVVVNWAIWFRKSHTTPSST</sequence>
<organism evidence="1 2">
    <name type="scientific">Avena sativa</name>
    <name type="common">Oat</name>
    <dbReference type="NCBI Taxonomy" id="4498"/>
    <lineage>
        <taxon>Eukaryota</taxon>
        <taxon>Viridiplantae</taxon>
        <taxon>Streptophyta</taxon>
        <taxon>Embryophyta</taxon>
        <taxon>Tracheophyta</taxon>
        <taxon>Spermatophyta</taxon>
        <taxon>Magnoliopsida</taxon>
        <taxon>Liliopsida</taxon>
        <taxon>Poales</taxon>
        <taxon>Poaceae</taxon>
        <taxon>BOP clade</taxon>
        <taxon>Pooideae</taxon>
        <taxon>Poodae</taxon>
        <taxon>Poeae</taxon>
        <taxon>Poeae Chloroplast Group 1 (Aveneae type)</taxon>
        <taxon>Aveninae</taxon>
        <taxon>Avena</taxon>
    </lineage>
</organism>
<keyword evidence="2" id="KW-1185">Reference proteome</keyword>
<reference evidence="1" key="2">
    <citation type="submission" date="2025-09" db="UniProtKB">
        <authorList>
            <consortium name="EnsemblPlants"/>
        </authorList>
    </citation>
    <scope>IDENTIFICATION</scope>
</reference>
<name>A0ACD5VLG9_AVESA</name>
<proteinExistence type="predicted"/>
<accession>A0ACD5VLG9</accession>
<protein>
    <submittedName>
        <fullName evidence="1">Uncharacterized protein</fullName>
    </submittedName>
</protein>
<dbReference type="EnsemblPlants" id="AVESA.00010b.r2.3CG0457710.1">
    <property type="protein sequence ID" value="AVESA.00010b.r2.3CG0457710.1.CDS.1"/>
    <property type="gene ID" value="AVESA.00010b.r2.3CG0457710"/>
</dbReference>